<evidence type="ECO:0000313" key="11">
    <source>
        <dbReference type="EMBL" id="TEU26826.1"/>
    </source>
</evidence>
<feature type="domain" description="NAD(P)-binding" evidence="10">
    <location>
        <begin position="3"/>
        <end position="322"/>
    </location>
</feature>
<dbReference type="PANTHER" id="PTHR43725:SF47">
    <property type="entry name" value="UDP-GLUCOSE 4-EPIMERASE"/>
    <property type="match status" value="1"/>
</dbReference>
<dbReference type="Pfam" id="PF16363">
    <property type="entry name" value="GDP_Man_Dehyd"/>
    <property type="match status" value="1"/>
</dbReference>
<dbReference type="PANTHER" id="PTHR43725">
    <property type="entry name" value="UDP-GLUCOSE 4-EPIMERASE"/>
    <property type="match status" value="1"/>
</dbReference>
<dbReference type="EMBL" id="SNTY01000025">
    <property type="protein sequence ID" value="TEU26826.1"/>
    <property type="molecule type" value="Genomic_DNA"/>
</dbReference>
<comment type="subunit">
    <text evidence="9">Homodimer.</text>
</comment>
<dbReference type="OrthoDB" id="9803010at2"/>
<comment type="similarity">
    <text evidence="4 9">Belongs to the NAD(P)-dependent epimerase/dehydratase family.</text>
</comment>
<keyword evidence="9" id="KW-0119">Carbohydrate metabolism</keyword>
<comment type="catalytic activity">
    <reaction evidence="1 9">
        <text>UDP-alpha-D-glucose = UDP-alpha-D-galactose</text>
        <dbReference type="Rhea" id="RHEA:22168"/>
        <dbReference type="ChEBI" id="CHEBI:58885"/>
        <dbReference type="ChEBI" id="CHEBI:66914"/>
        <dbReference type="EC" id="5.1.3.2"/>
    </reaction>
</comment>
<evidence type="ECO:0000256" key="7">
    <source>
        <dbReference type="ARBA" id="ARBA00023027"/>
    </source>
</evidence>
<organism evidence="11 12">
    <name type="scientific">Alkanindiges illinoisensis</name>
    <dbReference type="NCBI Taxonomy" id="197183"/>
    <lineage>
        <taxon>Bacteria</taxon>
        <taxon>Pseudomonadati</taxon>
        <taxon>Pseudomonadota</taxon>
        <taxon>Gammaproteobacteria</taxon>
        <taxon>Moraxellales</taxon>
        <taxon>Moraxellaceae</taxon>
        <taxon>Alkanindiges</taxon>
    </lineage>
</organism>
<dbReference type="InterPro" id="IPR016040">
    <property type="entry name" value="NAD(P)-bd_dom"/>
</dbReference>
<dbReference type="EC" id="5.1.3.2" evidence="5 9"/>
<dbReference type="NCBIfam" id="NF007956">
    <property type="entry name" value="PRK10675.1"/>
    <property type="match status" value="1"/>
</dbReference>
<sequence length="355" mass="39623">MLLVTGGAGYIGSHTTVQLLQAGYEIVVLDNLSNSSFTALERVRQITNKDLVFVEGDIRDPKVLKKIFQNYPITAVLHFAALKAVGESMDQPLEYFDNNIGGTIKLLQAMEEAQVYHLVFSSSATIYGETDQWELEENMPLGMPTNNYGYTKLVVEQMLQKLSAASNKWSFANLRYFNPIGAHESGLIGEDPQGIPNNLLPFVSQVAIGKLDYLRIFGSDYPTPDGTAIRDYIHIVDLANAHLKALQYIEENRGNHAWNIGTGNGYSVRQIVEAFEQVTGQEVAFQYVPRREGDIAACWANADKAATEIGWKPAYNLQDMINHLWNWQTNNPHGYANSNLEVTDFAKKLNRNDGA</sequence>
<evidence type="ECO:0000256" key="2">
    <source>
        <dbReference type="ARBA" id="ARBA00001911"/>
    </source>
</evidence>
<evidence type="ECO:0000256" key="5">
    <source>
        <dbReference type="ARBA" id="ARBA00013189"/>
    </source>
</evidence>
<evidence type="ECO:0000256" key="1">
    <source>
        <dbReference type="ARBA" id="ARBA00000083"/>
    </source>
</evidence>
<dbReference type="AlphaFoldDB" id="A0A4Y7XBV4"/>
<protein>
    <recommendedName>
        <fullName evidence="6 9">UDP-glucose 4-epimerase</fullName>
        <ecNumber evidence="5 9">5.1.3.2</ecNumber>
    </recommendedName>
</protein>
<dbReference type="SUPFAM" id="SSF51735">
    <property type="entry name" value="NAD(P)-binding Rossmann-fold domains"/>
    <property type="match status" value="1"/>
</dbReference>
<accession>A0A4Y7XBV4</accession>
<dbReference type="GO" id="GO:0003978">
    <property type="term" value="F:UDP-glucose 4-epimerase activity"/>
    <property type="evidence" value="ECO:0007669"/>
    <property type="project" value="UniProtKB-UniRule"/>
</dbReference>
<evidence type="ECO:0000256" key="4">
    <source>
        <dbReference type="ARBA" id="ARBA00007637"/>
    </source>
</evidence>
<dbReference type="Proteomes" id="UP000297834">
    <property type="component" value="Unassembled WGS sequence"/>
</dbReference>
<dbReference type="NCBIfam" id="TIGR01179">
    <property type="entry name" value="galE"/>
    <property type="match status" value="1"/>
</dbReference>
<reference evidence="11 12" key="1">
    <citation type="submission" date="2019-03" db="EMBL/GenBank/DDBJ databases">
        <title>Alkanindiges illinoisensis: a potential pathogenic isolated from ascites of a gastric cancer patient with abdominal metastasis.</title>
        <authorList>
            <person name="Hu X."/>
            <person name="Yang B."/>
            <person name="Yan X."/>
            <person name="Lin L."/>
            <person name="Zhao H."/>
            <person name="Zhou F."/>
            <person name="Su B."/>
            <person name="Chen J."/>
            <person name="Rui Y."/>
            <person name="Wang Q."/>
            <person name="Zheng L."/>
        </authorList>
    </citation>
    <scope>NUCLEOTIDE SEQUENCE [LARGE SCALE GENOMIC DNA]</scope>
    <source>
        <strain evidence="11 12">NFYY 23406</strain>
    </source>
</reference>
<dbReference type="UniPathway" id="UPA00214"/>
<evidence type="ECO:0000256" key="9">
    <source>
        <dbReference type="RuleBase" id="RU366046"/>
    </source>
</evidence>
<keyword evidence="7 9" id="KW-0520">NAD</keyword>
<dbReference type="GO" id="GO:0006012">
    <property type="term" value="P:galactose metabolic process"/>
    <property type="evidence" value="ECO:0007669"/>
    <property type="project" value="UniProtKB-UniPathway"/>
</dbReference>
<comment type="pathway">
    <text evidence="3 9">Carbohydrate metabolism; galactose metabolism.</text>
</comment>
<name>A0A4Y7XBV4_9GAMM</name>
<evidence type="ECO:0000256" key="8">
    <source>
        <dbReference type="ARBA" id="ARBA00023235"/>
    </source>
</evidence>
<evidence type="ECO:0000256" key="3">
    <source>
        <dbReference type="ARBA" id="ARBA00004947"/>
    </source>
</evidence>
<dbReference type="Gene3D" id="3.40.50.720">
    <property type="entry name" value="NAD(P)-binding Rossmann-like Domain"/>
    <property type="match status" value="1"/>
</dbReference>
<keyword evidence="12" id="KW-1185">Reference proteome</keyword>
<evidence type="ECO:0000256" key="6">
    <source>
        <dbReference type="ARBA" id="ARBA00018569"/>
    </source>
</evidence>
<dbReference type="InterPro" id="IPR036291">
    <property type="entry name" value="NAD(P)-bd_dom_sf"/>
</dbReference>
<evidence type="ECO:0000259" key="10">
    <source>
        <dbReference type="Pfam" id="PF16363"/>
    </source>
</evidence>
<comment type="caution">
    <text evidence="11">The sequence shown here is derived from an EMBL/GenBank/DDBJ whole genome shotgun (WGS) entry which is preliminary data.</text>
</comment>
<comment type="cofactor">
    <cofactor evidence="2 9">
        <name>NAD(+)</name>
        <dbReference type="ChEBI" id="CHEBI:57540"/>
    </cofactor>
</comment>
<dbReference type="RefSeq" id="WP_134244273.1">
    <property type="nucleotide sequence ID" value="NZ_SNTY01000025.1"/>
</dbReference>
<keyword evidence="8 9" id="KW-0413">Isomerase</keyword>
<dbReference type="GO" id="GO:0005829">
    <property type="term" value="C:cytosol"/>
    <property type="evidence" value="ECO:0007669"/>
    <property type="project" value="TreeGrafter"/>
</dbReference>
<evidence type="ECO:0000313" key="12">
    <source>
        <dbReference type="Proteomes" id="UP000297834"/>
    </source>
</evidence>
<gene>
    <name evidence="11" type="primary">galE</name>
    <name evidence="11" type="ORF">E2B99_07375</name>
</gene>
<proteinExistence type="inferred from homology"/>
<dbReference type="InterPro" id="IPR005886">
    <property type="entry name" value="UDP_G4E"/>
</dbReference>
<dbReference type="CDD" id="cd05247">
    <property type="entry name" value="UDP_G4E_1_SDR_e"/>
    <property type="match status" value="1"/>
</dbReference>
<dbReference type="Gene3D" id="3.90.25.10">
    <property type="entry name" value="UDP-galactose 4-epimerase, domain 1"/>
    <property type="match status" value="1"/>
</dbReference>